<gene>
    <name evidence="2" type="ORF">ALO70_02955</name>
</gene>
<evidence type="ECO:0000313" key="3">
    <source>
        <dbReference type="Proteomes" id="UP000050490"/>
    </source>
</evidence>
<reference evidence="2 3" key="1">
    <citation type="submission" date="2015-09" db="EMBL/GenBank/DDBJ databases">
        <title>Genome announcement of multiple Pseudomonas syringae strains.</title>
        <authorList>
            <person name="Thakur S."/>
            <person name="Wang P.W."/>
            <person name="Gong Y."/>
            <person name="Weir B.S."/>
            <person name="Guttman D.S."/>
        </authorList>
    </citation>
    <scope>NUCLEOTIDE SEQUENCE [LARGE SCALE GENOMIC DNA]</scope>
    <source>
        <strain evidence="2 3">ICMP4455</strain>
    </source>
</reference>
<accession>A0A0P9Q5L4</accession>
<evidence type="ECO:0000256" key="1">
    <source>
        <dbReference type="SAM" id="Coils"/>
    </source>
</evidence>
<dbReference type="AlphaFoldDB" id="A0A0P9Q5L4"/>
<organism evidence="2 3">
    <name type="scientific">Pseudomonas amygdali pv. eriobotryae</name>
    <dbReference type="NCBI Taxonomy" id="129137"/>
    <lineage>
        <taxon>Bacteria</taxon>
        <taxon>Pseudomonadati</taxon>
        <taxon>Pseudomonadota</taxon>
        <taxon>Gammaproteobacteria</taxon>
        <taxon>Pseudomonadales</taxon>
        <taxon>Pseudomonadaceae</taxon>
        <taxon>Pseudomonas</taxon>
        <taxon>Pseudomonas amygdali</taxon>
    </lineage>
</organism>
<keyword evidence="1" id="KW-0175">Coiled coil</keyword>
<dbReference type="RefSeq" id="WP_057421598.1">
    <property type="nucleotide sequence ID" value="NZ_LIID01000019.1"/>
</dbReference>
<proteinExistence type="predicted"/>
<sequence>MFIKEEGDKITKRAVLGKWLYELYQAQGEKGTNYDDETIIKRVTGFEHCESLIPIPRFYVGCDHEKYKEDCLQALSRLYDIMESRQNKLVIQKNKNPNYKTNPLKFQGLKDFTASFTNEELENLGADTPAQKRLVMKRLVNEYFKHLTDNAGMELVIATHVYKDKTSDCHIKCIRFDKRGMVFNEHNLHNRMMDSLIYMHNKKEYKGKLIRPKNLRETIPHKRAKEELTEAQKLEISRRILALNPKWVSDIRDDEMEVFLQMKSGQRTAVDYTKRKYVQDKDQINSLHVEFKGYKFYSNILTPEADRRLQLILEAEKLMEKKGIDLYAIKDKLQNNFNNCNSFEDFTSQSLEDGIRVLPVTNKDKHTKETRITGFVIHPIGLNKELKLSLFDIDLFKRYGLDKFNPNDMNRVLNEGIKHRESYAQFTEGEMKLKFGETIDAKLAALRDAQAEKYLGTFSQIGNVYTFKNSHTPSFVFDEKSGSATLHKMNASAIHGLGSLFVKSGSIELLVSGVSRKEVEEIFMIFGLVKGITVRNHHIDEKMKSKLNVAILEKAMKQHKIELGRLESKIKNNNGKPVTSINIMPIYAENKTVLTYESVWMMLDTVAKMNIDLKKISSQVFVDNEKYLKERFSNNQAVLEYVQTRINRHSQDLETKSKAYEDLKHKTNSGNFVKQNKNDIINK</sequence>
<dbReference type="Proteomes" id="UP000050490">
    <property type="component" value="Unassembled WGS sequence"/>
</dbReference>
<comment type="caution">
    <text evidence="2">The sequence shown here is derived from an EMBL/GenBank/DDBJ whole genome shotgun (WGS) entry which is preliminary data.</text>
</comment>
<evidence type="ECO:0000313" key="2">
    <source>
        <dbReference type="EMBL" id="KPX26169.1"/>
    </source>
</evidence>
<feature type="coiled-coil region" evidence="1">
    <location>
        <begin position="549"/>
        <end position="576"/>
    </location>
</feature>
<dbReference type="PATRIC" id="fig|129137.4.peg.4344"/>
<protein>
    <submittedName>
        <fullName evidence="2">Uncharacterized protein</fullName>
    </submittedName>
</protein>
<name>A0A0P9Q5L4_PSEA0</name>
<dbReference type="EMBL" id="LJQI01000277">
    <property type="protein sequence ID" value="KPX26169.1"/>
    <property type="molecule type" value="Genomic_DNA"/>
</dbReference>